<gene>
    <name evidence="1" type="ORF">ABT272_38965</name>
</gene>
<proteinExistence type="predicted"/>
<sequence>MANPASFRDPSNWGDGYELAIEVGSTKDAQLQTLLSALWRAAGVRGCFGRREGEPDEQDEVPCTVASLTEHTHLLGQVRLPTGQLTVCGCTAVRGGDDSSDWLDFYIPTGALDKAGIAYEDGRPFFRSAVIDDWLAGIAMETFQQVPFSLGLVGWMVSGGADASALAGEMPTKRDMGYLLPRGGVLHYGAANT</sequence>
<evidence type="ECO:0000313" key="1">
    <source>
        <dbReference type="EMBL" id="MER6433659.1"/>
    </source>
</evidence>
<dbReference type="RefSeq" id="WP_352065698.1">
    <property type="nucleotide sequence ID" value="NZ_JBEPAZ010000065.1"/>
</dbReference>
<evidence type="ECO:0000313" key="2">
    <source>
        <dbReference type="Proteomes" id="UP001470023"/>
    </source>
</evidence>
<dbReference type="EMBL" id="JBEPAZ010000065">
    <property type="protein sequence ID" value="MER6433659.1"/>
    <property type="molecule type" value="Genomic_DNA"/>
</dbReference>
<dbReference type="Proteomes" id="UP001470023">
    <property type="component" value="Unassembled WGS sequence"/>
</dbReference>
<comment type="caution">
    <text evidence="1">The sequence shown here is derived from an EMBL/GenBank/DDBJ whole genome shotgun (WGS) entry which is preliminary data.</text>
</comment>
<keyword evidence="2" id="KW-1185">Reference proteome</keyword>
<organism evidence="1 2">
    <name type="scientific">Streptomyces sp. 900105245</name>
    <dbReference type="NCBI Taxonomy" id="3154379"/>
    <lineage>
        <taxon>Bacteria</taxon>
        <taxon>Bacillati</taxon>
        <taxon>Actinomycetota</taxon>
        <taxon>Actinomycetes</taxon>
        <taxon>Kitasatosporales</taxon>
        <taxon>Streptomycetaceae</taxon>
        <taxon>Streptomyces</taxon>
    </lineage>
</organism>
<reference evidence="1 2" key="1">
    <citation type="submission" date="2024-06" db="EMBL/GenBank/DDBJ databases">
        <title>The Natural Products Discovery Center: Release of the First 8490 Sequenced Strains for Exploring Actinobacteria Biosynthetic Diversity.</title>
        <authorList>
            <person name="Kalkreuter E."/>
            <person name="Kautsar S.A."/>
            <person name="Yang D."/>
            <person name="Bader C.D."/>
            <person name="Teijaro C.N."/>
            <person name="Fluegel L."/>
            <person name="Davis C.M."/>
            <person name="Simpson J.R."/>
            <person name="Lauterbach L."/>
            <person name="Steele A.D."/>
            <person name="Gui C."/>
            <person name="Meng S."/>
            <person name="Li G."/>
            <person name="Viehrig K."/>
            <person name="Ye F."/>
            <person name="Su P."/>
            <person name="Kiefer A.F."/>
            <person name="Nichols A."/>
            <person name="Cepeda A.J."/>
            <person name="Yan W."/>
            <person name="Fan B."/>
            <person name="Jiang Y."/>
            <person name="Adhikari A."/>
            <person name="Zheng C.-J."/>
            <person name="Schuster L."/>
            <person name="Cowan T.M."/>
            <person name="Smanski M.J."/>
            <person name="Chevrette M.G."/>
            <person name="De Carvalho L.P.S."/>
            <person name="Shen B."/>
        </authorList>
    </citation>
    <scope>NUCLEOTIDE SEQUENCE [LARGE SCALE GENOMIC DNA]</scope>
    <source>
        <strain evidence="1 2">NPDC001166</strain>
    </source>
</reference>
<accession>A0ABV1UIV6</accession>
<name>A0ABV1UIV6_9ACTN</name>
<protein>
    <submittedName>
        <fullName evidence="1">Uncharacterized protein</fullName>
    </submittedName>
</protein>